<keyword evidence="3 4" id="KW-0413">Isomerase</keyword>
<name>A0A3S9MY49_9FLAO</name>
<dbReference type="OrthoDB" id="9807797at2"/>
<dbReference type="InterPro" id="IPR044666">
    <property type="entry name" value="Cyclophilin_A-like"/>
</dbReference>
<dbReference type="PRINTS" id="PR00153">
    <property type="entry name" value="CSAPPISMRASE"/>
</dbReference>
<dbReference type="PROSITE" id="PS51257">
    <property type="entry name" value="PROKAR_LIPOPROTEIN"/>
    <property type="match status" value="1"/>
</dbReference>
<reference evidence="6 7" key="1">
    <citation type="submission" date="2018-12" db="EMBL/GenBank/DDBJ databases">
        <title>Complete genome of Nonlabens sp. MJ115.</title>
        <authorList>
            <person name="Choi H.S."/>
            <person name="Jung J."/>
        </authorList>
    </citation>
    <scope>NUCLEOTIDE SEQUENCE [LARGE SCALE GENOMIC DNA]</scope>
    <source>
        <strain evidence="6 7">MJ115</strain>
    </source>
</reference>
<keyword evidence="7" id="KW-1185">Reference proteome</keyword>
<dbReference type="AlphaFoldDB" id="A0A3S9MY49"/>
<evidence type="ECO:0000313" key="7">
    <source>
        <dbReference type="Proteomes" id="UP000279600"/>
    </source>
</evidence>
<dbReference type="InterPro" id="IPR029000">
    <property type="entry name" value="Cyclophilin-like_dom_sf"/>
</dbReference>
<organism evidence="6 7">
    <name type="scientific">Nonlabens ponticola</name>
    <dbReference type="NCBI Taxonomy" id="2496866"/>
    <lineage>
        <taxon>Bacteria</taxon>
        <taxon>Pseudomonadati</taxon>
        <taxon>Bacteroidota</taxon>
        <taxon>Flavobacteriia</taxon>
        <taxon>Flavobacteriales</taxon>
        <taxon>Flavobacteriaceae</taxon>
        <taxon>Nonlabens</taxon>
    </lineage>
</organism>
<dbReference type="Gene3D" id="2.40.100.10">
    <property type="entry name" value="Cyclophilin-like"/>
    <property type="match status" value="1"/>
</dbReference>
<comment type="catalytic activity">
    <reaction evidence="4">
        <text>[protein]-peptidylproline (omega=180) = [protein]-peptidylproline (omega=0)</text>
        <dbReference type="Rhea" id="RHEA:16237"/>
        <dbReference type="Rhea" id="RHEA-COMP:10747"/>
        <dbReference type="Rhea" id="RHEA-COMP:10748"/>
        <dbReference type="ChEBI" id="CHEBI:83833"/>
        <dbReference type="ChEBI" id="CHEBI:83834"/>
        <dbReference type="EC" id="5.2.1.8"/>
    </reaction>
</comment>
<dbReference type="SUPFAM" id="SSF50891">
    <property type="entry name" value="Cyclophilin-like"/>
    <property type="match status" value="1"/>
</dbReference>
<evidence type="ECO:0000259" key="5">
    <source>
        <dbReference type="PROSITE" id="PS50072"/>
    </source>
</evidence>
<accession>A0A3S9MY49</accession>
<gene>
    <name evidence="6" type="ORF">EJ995_07375</name>
</gene>
<sequence length="237" mass="27278">MNSRLLIGLIIVLLAMSCKDNEERPMPVVEEKVEVEKKIDLDEFYQPMITEDGDTLLSYIPQDSVELFFTRYGKKNPEKRVEIETKYGKIQLELFEQTPLYRASFIYLVKNGYYDETVVHRVVPDFIVQAGDSDRRITATKRSSAGNYMLPPAILDNVQHTYGTVSAAKRWEDNPENWHNPFDFFITLGSASHLDGEHTIFGKVTSGMDVAEKISRLNRDEGDWPIETVYIDMKVID</sequence>
<dbReference type="Pfam" id="PF00160">
    <property type="entry name" value="Pro_isomerase"/>
    <property type="match status" value="1"/>
</dbReference>
<dbReference type="EMBL" id="CP034549">
    <property type="protein sequence ID" value="AZQ44059.1"/>
    <property type="molecule type" value="Genomic_DNA"/>
</dbReference>
<evidence type="ECO:0000256" key="4">
    <source>
        <dbReference type="RuleBase" id="RU363019"/>
    </source>
</evidence>
<dbReference type="KEGG" id="noj:EJ995_07375"/>
<dbReference type="PANTHER" id="PTHR45625">
    <property type="entry name" value="PEPTIDYL-PROLYL CIS-TRANS ISOMERASE-RELATED"/>
    <property type="match status" value="1"/>
</dbReference>
<protein>
    <recommendedName>
        <fullName evidence="4">Peptidyl-prolyl cis-trans isomerase</fullName>
        <shortName evidence="4">PPIase</shortName>
        <ecNumber evidence="4">5.2.1.8</ecNumber>
    </recommendedName>
</protein>
<dbReference type="CDD" id="cd00317">
    <property type="entry name" value="cyclophilin"/>
    <property type="match status" value="1"/>
</dbReference>
<dbReference type="PROSITE" id="PS00170">
    <property type="entry name" value="CSA_PPIASE_1"/>
    <property type="match status" value="1"/>
</dbReference>
<comment type="function">
    <text evidence="4">PPIases accelerate the folding of proteins. It catalyzes the cis-trans isomerization of proline imidic peptide bonds in oligopeptides.</text>
</comment>
<feature type="domain" description="PPIase cyclophilin-type" evidence="5">
    <location>
        <begin position="84"/>
        <end position="231"/>
    </location>
</feature>
<evidence type="ECO:0000256" key="3">
    <source>
        <dbReference type="ARBA" id="ARBA00023235"/>
    </source>
</evidence>
<dbReference type="GO" id="GO:0003755">
    <property type="term" value="F:peptidyl-prolyl cis-trans isomerase activity"/>
    <property type="evidence" value="ECO:0007669"/>
    <property type="project" value="UniProtKB-UniRule"/>
</dbReference>
<dbReference type="InterPro" id="IPR020892">
    <property type="entry name" value="Cyclophilin-type_PPIase_CS"/>
</dbReference>
<evidence type="ECO:0000256" key="2">
    <source>
        <dbReference type="ARBA" id="ARBA00023110"/>
    </source>
</evidence>
<evidence type="ECO:0000313" key="6">
    <source>
        <dbReference type="EMBL" id="AZQ44059.1"/>
    </source>
</evidence>
<dbReference type="GO" id="GO:0006457">
    <property type="term" value="P:protein folding"/>
    <property type="evidence" value="ECO:0007669"/>
    <property type="project" value="InterPro"/>
</dbReference>
<dbReference type="Proteomes" id="UP000279600">
    <property type="component" value="Chromosome"/>
</dbReference>
<dbReference type="PROSITE" id="PS50072">
    <property type="entry name" value="CSA_PPIASE_2"/>
    <property type="match status" value="1"/>
</dbReference>
<proteinExistence type="inferred from homology"/>
<evidence type="ECO:0000256" key="1">
    <source>
        <dbReference type="ARBA" id="ARBA00007365"/>
    </source>
</evidence>
<comment type="similarity">
    <text evidence="1 4">Belongs to the cyclophilin-type PPIase family.</text>
</comment>
<dbReference type="RefSeq" id="WP_126447120.1">
    <property type="nucleotide sequence ID" value="NZ_CP034549.1"/>
</dbReference>
<dbReference type="EC" id="5.2.1.8" evidence="4"/>
<keyword evidence="2 4" id="KW-0697">Rotamase</keyword>
<dbReference type="PANTHER" id="PTHR45625:SF4">
    <property type="entry name" value="PEPTIDYLPROLYL ISOMERASE DOMAIN AND WD REPEAT-CONTAINING PROTEIN 1"/>
    <property type="match status" value="1"/>
</dbReference>
<dbReference type="InterPro" id="IPR002130">
    <property type="entry name" value="Cyclophilin-type_PPIase_dom"/>
</dbReference>